<reference evidence="1 2" key="1">
    <citation type="submission" date="2024-01" db="EMBL/GenBank/DDBJ databases">
        <title>Novel lytic viruses for Xanthomonas sp. and Stenotrophomonas maltophilia.</title>
        <authorList>
            <person name="Petrzik K."/>
            <person name="Brazdova S."/>
            <person name="Sovova L."/>
            <person name="Neoralova M."/>
        </authorList>
    </citation>
    <scope>NUCLEOTIDE SEQUENCE [LARGE SCALE GENOMIC DNA]</scope>
</reference>
<proteinExistence type="predicted"/>
<protein>
    <submittedName>
        <fullName evidence="1">Endo-1,4-beta-xylanase C</fullName>
    </submittedName>
</protein>
<sequence length="399" mass="44391">MHFRLFNRPTGTSIKAGRPVMWIDGLYYDYEAGAPYEGRVQIHGSTGLMKVEVLGQNLPPGASVYIDQVTKEVVVKWGLYTPPTEEVKSVPNGNFDEGYAYWETVGPGTPISFETGWSPNNKGNCTYRDHKGEYTIRGGWAPVSSSTRQIEITAKVEHGKSSKGNASCAVGLAWFDEKKNLIREDWGNAVTNGGKGRWYDTKLFTSAKDKEIKFVRPTLKFGRRKQNHPIHAAQVQWDHVYVIGYNEDDILWVEVKVTDAIGNIATHKGYIEERSNWYFGKINGLYAVESLNITTAIQRIAQKTTNWSMGEASSIGASVTGLRLKAFVTHRVSPTPEGAALSASVARFTVKNEALRISANNEPMDMSISVSGFKSKTHVTYVTRPESITYTTALTRFKT</sequence>
<dbReference type="Proteomes" id="UP001384053">
    <property type="component" value="Segment"/>
</dbReference>
<evidence type="ECO:0000313" key="2">
    <source>
        <dbReference type="Proteomes" id="UP001384053"/>
    </source>
</evidence>
<organism evidence="1 2">
    <name type="scientific">Xanthomonas phage SB4</name>
    <dbReference type="NCBI Taxonomy" id="3117473"/>
    <lineage>
        <taxon>Viruses</taxon>
        <taxon>Duplodnaviria</taxon>
        <taxon>Heunggongvirae</taxon>
        <taxon>Uroviricota</taxon>
        <taxon>Caudoviricetes</taxon>
        <taxon>Autographivirales</taxon>
        <taxon>Autonotataviridae</taxon>
        <taxon>Gujervirinae</taxon>
        <taxon>Ceskevirus</taxon>
        <taxon>Ceskevirus SB4</taxon>
    </lineage>
</organism>
<keyword evidence="2" id="KW-1185">Reference proteome</keyword>
<evidence type="ECO:0000313" key="1">
    <source>
        <dbReference type="EMBL" id="WWO60316.1"/>
    </source>
</evidence>
<accession>A0ABZ2GZL7</accession>
<dbReference type="EMBL" id="PP079415">
    <property type="protein sequence ID" value="WWO60316.1"/>
    <property type="molecule type" value="Genomic_DNA"/>
</dbReference>
<name>A0ABZ2GZL7_9CAUD</name>